<organism evidence="6 7">
    <name type="scientific">Plastorhodobacter daqingensis</name>
    <dbReference type="NCBI Taxonomy" id="1387281"/>
    <lineage>
        <taxon>Bacteria</taxon>
        <taxon>Pseudomonadati</taxon>
        <taxon>Pseudomonadota</taxon>
        <taxon>Alphaproteobacteria</taxon>
        <taxon>Rhodobacterales</taxon>
        <taxon>Paracoccaceae</taxon>
        <taxon>Plastorhodobacter</taxon>
    </lineage>
</organism>
<dbReference type="Pfam" id="PF00732">
    <property type="entry name" value="GMC_oxred_N"/>
    <property type="match status" value="1"/>
</dbReference>
<evidence type="ECO:0000256" key="4">
    <source>
        <dbReference type="ARBA" id="ARBA00022827"/>
    </source>
</evidence>
<evidence type="ECO:0000256" key="2">
    <source>
        <dbReference type="ARBA" id="ARBA00010790"/>
    </source>
</evidence>
<evidence type="ECO:0000259" key="5">
    <source>
        <dbReference type="PROSITE" id="PS00624"/>
    </source>
</evidence>
<sequence>MGDYDYIVIGAGSAGCVMANRLSADPRHRVLLLEAGGKDNYHWVHIPVGYLYCIGNPRTDWCFSTQPEPGLNGRSLAYPRGRILGGCSSINGMIYMRGQSADYDGWRQMGCTGWGWDDVLPLFLRQEDHHLGASDLHGAGGEWRVERARVRWDVLDAFLDAAEQAGIPRSADFNTGDNEGGGYFEVNQRSGIRWNTSKAFLRPAMARPNLRVLTHAQVVRLIVEQGEVRGVVYQRDGQLHEARAGAETVLCAGAIGSPHILELSGIGRGEVLQAAGISPVADVADVGENLQDHLQLRMVFKVTGVPTLNEKASSLFGKAAIGFEYLARRSGPMSMAPSQLGIFTRSGPDKATPDLQYHVQPVSLDKFGDPVHRFPAITASVCNLRPESRGSVHAAGPDFRAAPAIRPNYLSTEGDREVAVRSLRLTRRIASQPAFARYHPEEFRPGAHCESHDDLVRAAGDIGTTIFHPTGTCRMGADPGSVVDPRLRLRALGRLRIADASVMPRIVSGNTNSPTIMIAEKAAEMILADARVGSAPAGVARTGT</sequence>
<dbReference type="Pfam" id="PF05199">
    <property type="entry name" value="GMC_oxred_C"/>
    <property type="match status" value="1"/>
</dbReference>
<comment type="cofactor">
    <cofactor evidence="1">
        <name>FAD</name>
        <dbReference type="ChEBI" id="CHEBI:57692"/>
    </cofactor>
</comment>
<reference evidence="7" key="1">
    <citation type="journal article" date="2019" name="Int. J. Syst. Evol. Microbiol.">
        <title>The Global Catalogue of Microorganisms (GCM) 10K type strain sequencing project: providing services to taxonomists for standard genome sequencing and annotation.</title>
        <authorList>
            <consortium name="The Broad Institute Genomics Platform"/>
            <consortium name="The Broad Institute Genome Sequencing Center for Infectious Disease"/>
            <person name="Wu L."/>
            <person name="Ma J."/>
        </authorList>
    </citation>
    <scope>NUCLEOTIDE SEQUENCE [LARGE SCALE GENOMIC DNA]</scope>
    <source>
        <strain evidence="7">CGMCC 1.12750</strain>
    </source>
</reference>
<dbReference type="InterPro" id="IPR007867">
    <property type="entry name" value="GMC_OxRtase_C"/>
</dbReference>
<evidence type="ECO:0000256" key="1">
    <source>
        <dbReference type="ARBA" id="ARBA00001974"/>
    </source>
</evidence>
<dbReference type="Gene3D" id="3.30.410.40">
    <property type="match status" value="1"/>
</dbReference>
<protein>
    <submittedName>
        <fullName evidence="6">GMC family oxidoreductase</fullName>
    </submittedName>
</protein>
<accession>A0ABW2UK21</accession>
<dbReference type="PROSITE" id="PS00624">
    <property type="entry name" value="GMC_OXRED_2"/>
    <property type="match status" value="1"/>
</dbReference>
<dbReference type="Proteomes" id="UP001596516">
    <property type="component" value="Unassembled WGS sequence"/>
</dbReference>
<dbReference type="Gene3D" id="3.50.50.60">
    <property type="entry name" value="FAD/NAD(P)-binding domain"/>
    <property type="match status" value="1"/>
</dbReference>
<dbReference type="PANTHER" id="PTHR11552:SF147">
    <property type="entry name" value="CHOLINE DEHYDROGENASE, MITOCHONDRIAL"/>
    <property type="match status" value="1"/>
</dbReference>
<dbReference type="InterPro" id="IPR000172">
    <property type="entry name" value="GMC_OxRdtase_N"/>
</dbReference>
<evidence type="ECO:0000313" key="6">
    <source>
        <dbReference type="EMBL" id="MFC7704288.1"/>
    </source>
</evidence>
<dbReference type="InterPro" id="IPR012132">
    <property type="entry name" value="GMC_OxRdtase"/>
</dbReference>
<comment type="caution">
    <text evidence="6">The sequence shown here is derived from an EMBL/GenBank/DDBJ whole genome shotgun (WGS) entry which is preliminary data.</text>
</comment>
<evidence type="ECO:0000256" key="3">
    <source>
        <dbReference type="ARBA" id="ARBA00022630"/>
    </source>
</evidence>
<gene>
    <name evidence="6" type="ORF">ACFQXB_08790</name>
</gene>
<dbReference type="PANTHER" id="PTHR11552">
    <property type="entry name" value="GLUCOSE-METHANOL-CHOLINE GMC OXIDOREDUCTASE"/>
    <property type="match status" value="1"/>
</dbReference>
<proteinExistence type="inferred from homology"/>
<keyword evidence="3" id="KW-0285">Flavoprotein</keyword>
<dbReference type="RefSeq" id="WP_377402288.1">
    <property type="nucleotide sequence ID" value="NZ_JBHTFQ010000004.1"/>
</dbReference>
<comment type="similarity">
    <text evidence="2">Belongs to the GMC oxidoreductase family.</text>
</comment>
<keyword evidence="4" id="KW-0274">FAD</keyword>
<keyword evidence="7" id="KW-1185">Reference proteome</keyword>
<dbReference type="EMBL" id="JBHTFQ010000004">
    <property type="protein sequence ID" value="MFC7704288.1"/>
    <property type="molecule type" value="Genomic_DNA"/>
</dbReference>
<dbReference type="SUPFAM" id="SSF54373">
    <property type="entry name" value="FAD-linked reductases, C-terminal domain"/>
    <property type="match status" value="1"/>
</dbReference>
<evidence type="ECO:0000313" key="7">
    <source>
        <dbReference type="Proteomes" id="UP001596516"/>
    </source>
</evidence>
<name>A0ABW2UK21_9RHOB</name>
<dbReference type="SUPFAM" id="SSF51905">
    <property type="entry name" value="FAD/NAD(P)-binding domain"/>
    <property type="match status" value="1"/>
</dbReference>
<feature type="domain" description="Glucose-methanol-choline oxidoreductase N-terminal" evidence="5">
    <location>
        <begin position="253"/>
        <end position="267"/>
    </location>
</feature>
<dbReference type="PIRSF" id="PIRSF000137">
    <property type="entry name" value="Alcohol_oxidase"/>
    <property type="match status" value="1"/>
</dbReference>
<dbReference type="InterPro" id="IPR036188">
    <property type="entry name" value="FAD/NAD-bd_sf"/>
</dbReference>